<organism evidence="2 3">
    <name type="scientific">Parasponia andersonii</name>
    <name type="common">Sponia andersonii</name>
    <dbReference type="NCBI Taxonomy" id="3476"/>
    <lineage>
        <taxon>Eukaryota</taxon>
        <taxon>Viridiplantae</taxon>
        <taxon>Streptophyta</taxon>
        <taxon>Embryophyta</taxon>
        <taxon>Tracheophyta</taxon>
        <taxon>Spermatophyta</taxon>
        <taxon>Magnoliopsida</taxon>
        <taxon>eudicotyledons</taxon>
        <taxon>Gunneridae</taxon>
        <taxon>Pentapetalae</taxon>
        <taxon>rosids</taxon>
        <taxon>fabids</taxon>
        <taxon>Rosales</taxon>
        <taxon>Cannabaceae</taxon>
        <taxon>Parasponia</taxon>
    </lineage>
</organism>
<proteinExistence type="predicted"/>
<dbReference type="Proteomes" id="UP000237105">
    <property type="component" value="Unassembled WGS sequence"/>
</dbReference>
<sequence length="97" mass="11078">LRALRRSTKRIELQPSYSQWCFHPKFDFRNFEEYVPQLVSTFKLPGESDEGLGGEDKSEEEHGTDMLVVDAQPEVDDMIAELSSGHTTTLDQDDNSE</sequence>
<evidence type="ECO:0000256" key="1">
    <source>
        <dbReference type="SAM" id="MobiDB-lite"/>
    </source>
</evidence>
<gene>
    <name evidence="2" type="ORF">PanWU01x14_315080</name>
</gene>
<evidence type="ECO:0000313" key="3">
    <source>
        <dbReference type="Proteomes" id="UP000237105"/>
    </source>
</evidence>
<feature type="compositionally biased region" description="Basic and acidic residues" evidence="1">
    <location>
        <begin position="54"/>
        <end position="63"/>
    </location>
</feature>
<dbReference type="EMBL" id="JXTB01000505">
    <property type="protein sequence ID" value="PON38138.1"/>
    <property type="molecule type" value="Genomic_DNA"/>
</dbReference>
<accession>A0A2P5ANK1</accession>
<feature type="region of interest" description="Disordered" evidence="1">
    <location>
        <begin position="44"/>
        <end position="63"/>
    </location>
</feature>
<name>A0A2P5ANK1_PARAD</name>
<protein>
    <submittedName>
        <fullName evidence="2">Uncharacterized protein</fullName>
    </submittedName>
</protein>
<dbReference type="AlphaFoldDB" id="A0A2P5ANK1"/>
<feature type="non-terminal residue" evidence="2">
    <location>
        <position position="1"/>
    </location>
</feature>
<evidence type="ECO:0000313" key="2">
    <source>
        <dbReference type="EMBL" id="PON38138.1"/>
    </source>
</evidence>
<reference evidence="3" key="1">
    <citation type="submission" date="2016-06" db="EMBL/GenBank/DDBJ databases">
        <title>Parallel loss of symbiosis genes in relatives of nitrogen-fixing non-legume Parasponia.</title>
        <authorList>
            <person name="Van Velzen R."/>
            <person name="Holmer R."/>
            <person name="Bu F."/>
            <person name="Rutten L."/>
            <person name="Van Zeijl A."/>
            <person name="Liu W."/>
            <person name="Santuari L."/>
            <person name="Cao Q."/>
            <person name="Sharma T."/>
            <person name="Shen D."/>
            <person name="Roswanjaya Y."/>
            <person name="Wardhani T."/>
            <person name="Kalhor M.S."/>
            <person name="Jansen J."/>
            <person name="Van den Hoogen J."/>
            <person name="Gungor B."/>
            <person name="Hartog M."/>
            <person name="Hontelez J."/>
            <person name="Verver J."/>
            <person name="Yang W.-C."/>
            <person name="Schijlen E."/>
            <person name="Repin R."/>
            <person name="Schilthuizen M."/>
            <person name="Schranz E."/>
            <person name="Heidstra R."/>
            <person name="Miyata K."/>
            <person name="Fedorova E."/>
            <person name="Kohlen W."/>
            <person name="Bisseling T."/>
            <person name="Smit S."/>
            <person name="Geurts R."/>
        </authorList>
    </citation>
    <scope>NUCLEOTIDE SEQUENCE [LARGE SCALE GENOMIC DNA]</scope>
    <source>
        <strain evidence="3">cv. WU1-14</strain>
    </source>
</reference>
<keyword evidence="3" id="KW-1185">Reference proteome</keyword>
<comment type="caution">
    <text evidence="2">The sequence shown here is derived from an EMBL/GenBank/DDBJ whole genome shotgun (WGS) entry which is preliminary data.</text>
</comment>
<dbReference type="OrthoDB" id="10460222at2759"/>